<dbReference type="InterPro" id="IPR005219">
    <property type="entry name" value="PqiA-like_proteobact"/>
</dbReference>
<feature type="transmembrane region" description="Helical" evidence="8">
    <location>
        <begin position="174"/>
        <end position="196"/>
    </location>
</feature>
<feature type="transmembrane region" description="Helical" evidence="8">
    <location>
        <begin position="54"/>
        <end position="78"/>
    </location>
</feature>
<gene>
    <name evidence="9" type="ORF">QJT80_06565</name>
</gene>
<dbReference type="NCBIfam" id="TIGR00155">
    <property type="entry name" value="pqiA_fam"/>
    <property type="match status" value="1"/>
</dbReference>
<evidence type="ECO:0000256" key="2">
    <source>
        <dbReference type="ARBA" id="ARBA00007555"/>
    </source>
</evidence>
<proteinExistence type="inferred from homology"/>
<dbReference type="InterPro" id="IPR051800">
    <property type="entry name" value="PqiA-PqiB_transport"/>
</dbReference>
<keyword evidence="4" id="KW-0997">Cell inner membrane</keyword>
<feature type="transmembrane region" description="Helical" evidence="8">
    <location>
        <begin position="382"/>
        <end position="401"/>
    </location>
</feature>
<dbReference type="PANTHER" id="PTHR30462">
    <property type="entry name" value="INTERMEMBRANE TRANSPORT PROTEIN PQIB-RELATED"/>
    <property type="match status" value="1"/>
</dbReference>
<evidence type="ECO:0000256" key="7">
    <source>
        <dbReference type="ARBA" id="ARBA00023136"/>
    </source>
</evidence>
<keyword evidence="3" id="KW-1003">Cell membrane</keyword>
<feature type="transmembrane region" description="Helical" evidence="8">
    <location>
        <begin position="149"/>
        <end position="168"/>
    </location>
</feature>
<sequence>MLILENQAAMQDLIACPDCGQLHHYQTLDKGKEATCQRCGTILYHTRDQNQDTVLAITVAALVLYIFSNILPLLGLRFQGNEIEMHLAGASAAFWQQGYPIIAVLIVLNIIIFPLFELSAILVVLLTIRFNWSTTLAIRIYRWMRELKPWGMLEVFMLSLLVAIVKLGDMASPILGGAFWSFIGLIILMAAANSLLDPMWAWQALGGKCPIPAHTDPQSLVQCPVCHCLQVQNEQGRCQRCQTNIKPKDAARSVEIAFALVIAAAILYIPANLMPVMSFYFLHDGQPDTILSGVFRLIANGQWPLALIVFIASIVVPLLKLITLSFLLFTIHRKSSWRPRDRMWLYKVTEYIGRWSMVDIFVIAILVGLVQFGNVARVEANVGTFSFAAVVVLTMFAARALDSHLIWDSSHTARSVHGR</sequence>
<feature type="transmembrane region" description="Helical" evidence="8">
    <location>
        <begin position="98"/>
        <end position="128"/>
    </location>
</feature>
<dbReference type="EMBL" id="CP124755">
    <property type="protein sequence ID" value="WGZ92139.1"/>
    <property type="molecule type" value="Genomic_DNA"/>
</dbReference>
<feature type="transmembrane region" description="Helical" evidence="8">
    <location>
        <begin position="303"/>
        <end position="331"/>
    </location>
</feature>
<dbReference type="InterPro" id="IPR007498">
    <property type="entry name" value="PqiA-like"/>
</dbReference>
<dbReference type="PANTHER" id="PTHR30462:SF1">
    <property type="entry name" value="INTERMEMBRANE TRANSPORT PROTEIN YEBS"/>
    <property type="match status" value="1"/>
</dbReference>
<keyword evidence="5 8" id="KW-0812">Transmembrane</keyword>
<comment type="subcellular location">
    <subcellularLocation>
        <location evidence="1">Cell inner membrane</location>
        <topology evidence="1">Multi-pass membrane protein</topology>
    </subcellularLocation>
</comment>
<dbReference type="GO" id="GO:0005886">
    <property type="term" value="C:plasma membrane"/>
    <property type="evidence" value="ECO:0007669"/>
    <property type="project" value="UniProtKB-SubCell"/>
</dbReference>
<reference evidence="9" key="1">
    <citation type="journal article" date="2023" name="Int. J. Mol. Sci.">
        <title>Metagenomics Revealed a New Genus 'Candidatus Thiocaldithrix dubininis' gen. nov., sp. nov. and a New Species 'Candidatus Thiothrix putei' sp. nov. in the Family Thiotrichaceae, Some Members of Which Have Traits of Both Na+- and H+-Motive Energetics.</title>
        <authorList>
            <person name="Ravin N.V."/>
            <person name="Muntyan M.S."/>
            <person name="Smolyakov D.D."/>
            <person name="Rudenko T.S."/>
            <person name="Beletsky A.V."/>
            <person name="Mardanov A.V."/>
            <person name="Grabovich M.Y."/>
        </authorList>
    </citation>
    <scope>NUCLEOTIDE SEQUENCE</scope>
    <source>
        <strain evidence="9">GKL-01</strain>
    </source>
</reference>
<evidence type="ECO:0000256" key="1">
    <source>
        <dbReference type="ARBA" id="ARBA00004429"/>
    </source>
</evidence>
<comment type="similarity">
    <text evidence="2">Belongs to the PqiA family.</text>
</comment>
<keyword evidence="6 8" id="KW-1133">Transmembrane helix</keyword>
<evidence type="ECO:0000256" key="8">
    <source>
        <dbReference type="SAM" id="Phobius"/>
    </source>
</evidence>
<feature type="transmembrane region" description="Helical" evidence="8">
    <location>
        <begin position="352"/>
        <end position="370"/>
    </location>
</feature>
<protein>
    <submittedName>
        <fullName evidence="9">Paraquat-inducible protein A</fullName>
    </submittedName>
</protein>
<dbReference type="KEGG" id="tdu:QJT80_06565"/>
<feature type="transmembrane region" description="Helical" evidence="8">
    <location>
        <begin position="256"/>
        <end position="283"/>
    </location>
</feature>
<organism evidence="9">
    <name type="scientific">Candidatus Thiocaldithrix dubininis</name>
    <dbReference type="NCBI Taxonomy" id="3080823"/>
    <lineage>
        <taxon>Bacteria</taxon>
        <taxon>Pseudomonadati</taxon>
        <taxon>Pseudomonadota</taxon>
        <taxon>Gammaproteobacteria</taxon>
        <taxon>Thiotrichales</taxon>
        <taxon>Thiotrichaceae</taxon>
        <taxon>Candidatus Thiocaldithrix</taxon>
    </lineage>
</organism>
<evidence type="ECO:0000256" key="3">
    <source>
        <dbReference type="ARBA" id="ARBA00022475"/>
    </source>
</evidence>
<dbReference type="AlphaFoldDB" id="A0AA95HBI9"/>
<keyword evidence="7 8" id="KW-0472">Membrane</keyword>
<evidence type="ECO:0000256" key="4">
    <source>
        <dbReference type="ARBA" id="ARBA00022519"/>
    </source>
</evidence>
<name>A0AA95HBI9_9GAMM</name>
<evidence type="ECO:0000256" key="5">
    <source>
        <dbReference type="ARBA" id="ARBA00022692"/>
    </source>
</evidence>
<evidence type="ECO:0000313" key="9">
    <source>
        <dbReference type="EMBL" id="WGZ92139.1"/>
    </source>
</evidence>
<evidence type="ECO:0000256" key="6">
    <source>
        <dbReference type="ARBA" id="ARBA00022989"/>
    </source>
</evidence>
<dbReference type="Proteomes" id="UP001300672">
    <property type="component" value="Chromosome"/>
</dbReference>
<accession>A0AA95HBI9</accession>
<dbReference type="Pfam" id="PF04403">
    <property type="entry name" value="PqiA"/>
    <property type="match status" value="2"/>
</dbReference>
<reference evidence="9" key="2">
    <citation type="submission" date="2023-04" db="EMBL/GenBank/DDBJ databases">
        <authorList>
            <person name="Beletskiy A.V."/>
            <person name="Mardanov A.V."/>
            <person name="Ravin N.V."/>
        </authorList>
    </citation>
    <scope>NUCLEOTIDE SEQUENCE</scope>
    <source>
        <strain evidence="9">GKL-01</strain>
    </source>
</reference>